<keyword evidence="3" id="KW-0521">NADP</keyword>
<keyword evidence="1" id="KW-0285">Flavoprotein</keyword>
<evidence type="ECO:0000256" key="2">
    <source>
        <dbReference type="ARBA" id="ARBA00022827"/>
    </source>
</evidence>
<evidence type="ECO:0000313" key="5">
    <source>
        <dbReference type="EMBL" id="KAJ9603012.1"/>
    </source>
</evidence>
<dbReference type="PANTHER" id="PTHR43098:SF5">
    <property type="entry name" value="DUAL-FUNCTIONAL MONOOXYGENASE_METHYLTRANSFERASE PSOF"/>
    <property type="match status" value="1"/>
</dbReference>
<dbReference type="GO" id="GO:0050661">
    <property type="term" value="F:NADP binding"/>
    <property type="evidence" value="ECO:0007669"/>
    <property type="project" value="InterPro"/>
</dbReference>
<dbReference type="InterPro" id="IPR050775">
    <property type="entry name" value="FAD-binding_Monooxygenases"/>
</dbReference>
<keyword evidence="4" id="KW-0560">Oxidoreductase</keyword>
<accession>A0AA38WXN7</accession>
<dbReference type="Proteomes" id="UP001172673">
    <property type="component" value="Unassembled WGS sequence"/>
</dbReference>
<reference evidence="5" key="1">
    <citation type="submission" date="2022-10" db="EMBL/GenBank/DDBJ databases">
        <title>Culturing micro-colonial fungi from biological soil crusts in the Mojave desert and describing Neophaeococcomyces mojavensis, and introducing the new genera and species Taxawa tesnikishii.</title>
        <authorList>
            <person name="Kurbessoian T."/>
            <person name="Stajich J.E."/>
        </authorList>
    </citation>
    <scope>NUCLEOTIDE SEQUENCE</scope>
    <source>
        <strain evidence="5">TK_41</strain>
    </source>
</reference>
<dbReference type="EMBL" id="JAPDRK010000023">
    <property type="protein sequence ID" value="KAJ9603012.1"/>
    <property type="molecule type" value="Genomic_DNA"/>
</dbReference>
<dbReference type="AlphaFoldDB" id="A0AA38WXN7"/>
<evidence type="ECO:0000256" key="1">
    <source>
        <dbReference type="ARBA" id="ARBA00022630"/>
    </source>
</evidence>
<protein>
    <recommendedName>
        <fullName evidence="7">Cyclohexanone monooxygenase</fullName>
    </recommendedName>
</protein>
<proteinExistence type="predicted"/>
<dbReference type="InterPro" id="IPR036188">
    <property type="entry name" value="FAD/NAD-bd_sf"/>
</dbReference>
<name>A0AA38WXN7_9EURO</name>
<evidence type="ECO:0000256" key="4">
    <source>
        <dbReference type="ARBA" id="ARBA00023002"/>
    </source>
</evidence>
<evidence type="ECO:0000256" key="3">
    <source>
        <dbReference type="ARBA" id="ARBA00022857"/>
    </source>
</evidence>
<keyword evidence="6" id="KW-1185">Reference proteome</keyword>
<dbReference type="PANTHER" id="PTHR43098">
    <property type="entry name" value="L-ORNITHINE N(5)-MONOOXYGENASE-RELATED"/>
    <property type="match status" value="1"/>
</dbReference>
<dbReference type="InterPro" id="IPR020946">
    <property type="entry name" value="Flavin_mOase-like"/>
</dbReference>
<sequence>MTHPQSNGQVNGPSRTDQTAIVIGAGLSGIRMMYELNKRGVSGKCLEAGAGIGGTWFWNRYPGARADSEVWVYILTFLEEIGYDWDWKERFPSQPELESYFNGVVDYLGLRDNFFLNTRVKSARYDDSKNVWHVSTSQGDEYTCDFLITATGPLSTPLKPPFVGLDTFKGQWLQTALWPDQKVDFTGKRVGVFGTGATGAQIIPLIAHAAKQLTVFQRTPNYVLPGRNFVFTKDQERELKKDFKGIAQRVRAQPFGGDMVGTTRVSSDVKNKEALNQIFDYGWEQGGFRYIFNTVNDMLTNVDCNEAASEFIRQKIRAIVQDPATAEALCPYYPLMSKRPPLGHFYYETFNRPNVELVDLRKDPVQKITPNGLQTLAKEFDLDIIVFGIGFDAVTGTLNSIDIRGAGNKPLKDHLECDLGTGYGIATTDFPNFFMILGPQSAWANLPIVIDTAADWIGKAISHMQERGHNRIEAKKELTRSWTEEVDKHFWGTLLGKGAQETGAWHVGGNVDGKPLRCYWYFGGIPRYLELCAKEVESGYPGFTFSNALQAH</sequence>
<organism evidence="5 6">
    <name type="scientific">Cladophialophora chaetospira</name>
    <dbReference type="NCBI Taxonomy" id="386627"/>
    <lineage>
        <taxon>Eukaryota</taxon>
        <taxon>Fungi</taxon>
        <taxon>Dikarya</taxon>
        <taxon>Ascomycota</taxon>
        <taxon>Pezizomycotina</taxon>
        <taxon>Eurotiomycetes</taxon>
        <taxon>Chaetothyriomycetidae</taxon>
        <taxon>Chaetothyriales</taxon>
        <taxon>Herpotrichiellaceae</taxon>
        <taxon>Cladophialophora</taxon>
    </lineage>
</organism>
<gene>
    <name evidence="5" type="ORF">H2200_012307</name>
</gene>
<dbReference type="Gene3D" id="3.50.50.60">
    <property type="entry name" value="FAD/NAD(P)-binding domain"/>
    <property type="match status" value="2"/>
</dbReference>
<comment type="caution">
    <text evidence="5">The sequence shown here is derived from an EMBL/GenBank/DDBJ whole genome shotgun (WGS) entry which is preliminary data.</text>
</comment>
<dbReference type="GO" id="GO:0050660">
    <property type="term" value="F:flavin adenine dinucleotide binding"/>
    <property type="evidence" value="ECO:0007669"/>
    <property type="project" value="InterPro"/>
</dbReference>
<dbReference type="SUPFAM" id="SSF51905">
    <property type="entry name" value="FAD/NAD(P)-binding domain"/>
    <property type="match status" value="2"/>
</dbReference>
<evidence type="ECO:0008006" key="7">
    <source>
        <dbReference type="Google" id="ProtNLM"/>
    </source>
</evidence>
<dbReference type="Pfam" id="PF00743">
    <property type="entry name" value="FMO-like"/>
    <property type="match status" value="1"/>
</dbReference>
<dbReference type="GO" id="GO:0004499">
    <property type="term" value="F:N,N-dimethylaniline monooxygenase activity"/>
    <property type="evidence" value="ECO:0007669"/>
    <property type="project" value="InterPro"/>
</dbReference>
<keyword evidence="2" id="KW-0274">FAD</keyword>
<evidence type="ECO:0000313" key="6">
    <source>
        <dbReference type="Proteomes" id="UP001172673"/>
    </source>
</evidence>